<dbReference type="SUPFAM" id="SSF53474">
    <property type="entry name" value="alpha/beta-Hydrolases"/>
    <property type="match status" value="1"/>
</dbReference>
<dbReference type="Pfam" id="PF00561">
    <property type="entry name" value="Abhydrolase_1"/>
    <property type="match status" value="1"/>
</dbReference>
<protein>
    <submittedName>
        <fullName evidence="3">Alpha/beta hydrolase</fullName>
    </submittedName>
</protein>
<reference evidence="3" key="1">
    <citation type="journal article" date="2015" name="Int. J. Syst. Evol. Microbiol.">
        <title>Rhizobium oryzicola sp. nov., potential plant-growth-promoting endophytic bacteria isolated from rice roots.</title>
        <authorList>
            <person name="Zhang X.X."/>
            <person name="Gao J.S."/>
            <person name="Cao Y.H."/>
            <person name="Sheirdil R.A."/>
            <person name="Wang X.C."/>
            <person name="Zhang L."/>
        </authorList>
    </citation>
    <scope>NUCLEOTIDE SEQUENCE</scope>
    <source>
        <strain evidence="3">05753</strain>
    </source>
</reference>
<dbReference type="Proteomes" id="UP001169006">
    <property type="component" value="Unassembled WGS sequence"/>
</dbReference>
<dbReference type="PANTHER" id="PTHR46118">
    <property type="entry name" value="PROTEIN ABHD11"/>
    <property type="match status" value="1"/>
</dbReference>
<reference evidence="3" key="2">
    <citation type="submission" date="2023-07" db="EMBL/GenBank/DDBJ databases">
        <authorList>
            <person name="Sun H."/>
        </authorList>
    </citation>
    <scope>NUCLEOTIDE SEQUENCE</scope>
    <source>
        <strain evidence="3">05753</strain>
    </source>
</reference>
<evidence type="ECO:0000256" key="1">
    <source>
        <dbReference type="ARBA" id="ARBA00022801"/>
    </source>
</evidence>
<dbReference type="InterPro" id="IPR029058">
    <property type="entry name" value="AB_hydrolase_fold"/>
</dbReference>
<organism evidence="3 4">
    <name type="scientific">Rhizobium oryzicola</name>
    <dbReference type="NCBI Taxonomy" id="1232668"/>
    <lineage>
        <taxon>Bacteria</taxon>
        <taxon>Pseudomonadati</taxon>
        <taxon>Pseudomonadota</taxon>
        <taxon>Alphaproteobacteria</taxon>
        <taxon>Hyphomicrobiales</taxon>
        <taxon>Rhizobiaceae</taxon>
        <taxon>Rhizobium/Agrobacterium group</taxon>
        <taxon>Rhizobium</taxon>
    </lineage>
</organism>
<evidence type="ECO:0000313" key="4">
    <source>
        <dbReference type="Proteomes" id="UP001169006"/>
    </source>
</evidence>
<keyword evidence="4" id="KW-1185">Reference proteome</keyword>
<evidence type="ECO:0000313" key="3">
    <source>
        <dbReference type="EMBL" id="MDO1581617.1"/>
    </source>
</evidence>
<proteinExistence type="predicted"/>
<sequence>MTFEQHFITTADGLKLGFRDYQTADAGDLRCMPVVCLPGLTRNAKDFHQLALRLAADKERPRRVIAVDYRGRGTSDWAEDKTSYNVVQECLDLLLILNQLSIARAAFIGTSRGGLILHILAGLRPDIIGSVIFNDVGPELGLEGLKQIQRYLGARPDIGSFEDTVRHVKFIHGDMFTLLEDTDWRDYATATYRESDGSWGADCDPAIAESFASMALDGPLPDLWEKFDTFPDVPLMVIRGENSELLTPAIVDEMHRRRPGLLTVEARGQGHAPVLHLDDLPQRIAAFLLPVE</sequence>
<dbReference type="RefSeq" id="WP_302075716.1">
    <property type="nucleotide sequence ID" value="NZ_JAUKWQ010000001.1"/>
</dbReference>
<dbReference type="InterPro" id="IPR000073">
    <property type="entry name" value="AB_hydrolase_1"/>
</dbReference>
<feature type="domain" description="AB hydrolase-1" evidence="2">
    <location>
        <begin position="33"/>
        <end position="271"/>
    </location>
</feature>
<accession>A0ABT8SV81</accession>
<dbReference type="GO" id="GO:0016787">
    <property type="term" value="F:hydrolase activity"/>
    <property type="evidence" value="ECO:0007669"/>
    <property type="project" value="UniProtKB-KW"/>
</dbReference>
<dbReference type="Gene3D" id="3.40.50.1820">
    <property type="entry name" value="alpha/beta hydrolase"/>
    <property type="match status" value="1"/>
</dbReference>
<keyword evidence="1 3" id="KW-0378">Hydrolase</keyword>
<dbReference type="EMBL" id="JAUKWQ010000001">
    <property type="protein sequence ID" value="MDO1581617.1"/>
    <property type="molecule type" value="Genomic_DNA"/>
</dbReference>
<name>A0ABT8SV81_9HYPH</name>
<evidence type="ECO:0000259" key="2">
    <source>
        <dbReference type="Pfam" id="PF00561"/>
    </source>
</evidence>
<dbReference type="PANTHER" id="PTHR46118:SF4">
    <property type="entry name" value="PROTEIN ABHD11"/>
    <property type="match status" value="1"/>
</dbReference>
<gene>
    <name evidence="3" type="ORF">Q2T52_05850</name>
</gene>
<comment type="caution">
    <text evidence="3">The sequence shown here is derived from an EMBL/GenBank/DDBJ whole genome shotgun (WGS) entry which is preliminary data.</text>
</comment>